<dbReference type="PROSITE" id="PS50893">
    <property type="entry name" value="ABC_TRANSPORTER_2"/>
    <property type="match status" value="2"/>
</dbReference>
<dbReference type="AlphaFoldDB" id="A0A841RA18"/>
<evidence type="ECO:0000256" key="5">
    <source>
        <dbReference type="ARBA" id="ARBA00022737"/>
    </source>
</evidence>
<accession>A0A841RA18</accession>
<dbReference type="InterPro" id="IPR027417">
    <property type="entry name" value="P-loop_NTPase"/>
</dbReference>
<dbReference type="InterPro" id="IPR017871">
    <property type="entry name" value="ABC_transporter-like_CS"/>
</dbReference>
<dbReference type="RefSeq" id="WP_184746282.1">
    <property type="nucleotide sequence ID" value="NZ_JACHGJ010000002.1"/>
</dbReference>
<dbReference type="InterPro" id="IPR003439">
    <property type="entry name" value="ABC_transporter-like_ATP-bd"/>
</dbReference>
<evidence type="ECO:0000256" key="3">
    <source>
        <dbReference type="ARBA" id="ARBA00022475"/>
    </source>
</evidence>
<keyword evidence="9" id="KW-0472">Membrane</keyword>
<evidence type="ECO:0000256" key="7">
    <source>
        <dbReference type="ARBA" id="ARBA00022840"/>
    </source>
</evidence>
<dbReference type="GO" id="GO:0016887">
    <property type="term" value="F:ATP hydrolysis activity"/>
    <property type="evidence" value="ECO:0007669"/>
    <property type="project" value="InterPro"/>
</dbReference>
<evidence type="ECO:0000256" key="8">
    <source>
        <dbReference type="ARBA" id="ARBA00022967"/>
    </source>
</evidence>
<protein>
    <submittedName>
        <fullName evidence="11">Simple sugar transport system ATP-binding protein</fullName>
    </submittedName>
</protein>
<keyword evidence="12" id="KW-1185">Reference proteome</keyword>
<dbReference type="PANTHER" id="PTHR43790:SF4">
    <property type="entry name" value="GUANOSINE IMPORT ATP-BINDING PROTEIN NUPO"/>
    <property type="match status" value="1"/>
</dbReference>
<evidence type="ECO:0000256" key="6">
    <source>
        <dbReference type="ARBA" id="ARBA00022741"/>
    </source>
</evidence>
<evidence type="ECO:0000256" key="2">
    <source>
        <dbReference type="ARBA" id="ARBA00022448"/>
    </source>
</evidence>
<keyword evidence="3" id="KW-1003">Cell membrane</keyword>
<keyword evidence="8" id="KW-1278">Translocase</keyword>
<dbReference type="GO" id="GO:0005524">
    <property type="term" value="F:ATP binding"/>
    <property type="evidence" value="ECO:0007669"/>
    <property type="project" value="UniProtKB-KW"/>
</dbReference>
<feature type="domain" description="ABC transporter" evidence="10">
    <location>
        <begin position="7"/>
        <end position="241"/>
    </location>
</feature>
<dbReference type="CDD" id="cd03215">
    <property type="entry name" value="ABC_Carb_Monos_II"/>
    <property type="match status" value="1"/>
</dbReference>
<evidence type="ECO:0000256" key="9">
    <source>
        <dbReference type="ARBA" id="ARBA00023136"/>
    </source>
</evidence>
<comment type="caution">
    <text evidence="11">The sequence shown here is derived from an EMBL/GenBank/DDBJ whole genome shotgun (WGS) entry which is preliminary data.</text>
</comment>
<dbReference type="InterPro" id="IPR050107">
    <property type="entry name" value="ABC_carbohydrate_import_ATPase"/>
</dbReference>
<evidence type="ECO:0000313" key="11">
    <source>
        <dbReference type="EMBL" id="MBB6479548.1"/>
    </source>
</evidence>
<keyword evidence="5" id="KW-0677">Repeat</keyword>
<dbReference type="GO" id="GO:0005886">
    <property type="term" value="C:plasma membrane"/>
    <property type="evidence" value="ECO:0007669"/>
    <property type="project" value="UniProtKB-SubCell"/>
</dbReference>
<dbReference type="Pfam" id="PF00005">
    <property type="entry name" value="ABC_tran"/>
    <property type="match status" value="2"/>
</dbReference>
<evidence type="ECO:0000259" key="10">
    <source>
        <dbReference type="PROSITE" id="PS50893"/>
    </source>
</evidence>
<dbReference type="SMART" id="SM00382">
    <property type="entry name" value="AAA"/>
    <property type="match status" value="1"/>
</dbReference>
<organism evidence="11 12">
    <name type="scientific">Spirochaeta isovalerica</name>
    <dbReference type="NCBI Taxonomy" id="150"/>
    <lineage>
        <taxon>Bacteria</taxon>
        <taxon>Pseudomonadati</taxon>
        <taxon>Spirochaetota</taxon>
        <taxon>Spirochaetia</taxon>
        <taxon>Spirochaetales</taxon>
        <taxon>Spirochaetaceae</taxon>
        <taxon>Spirochaeta</taxon>
    </lineage>
</organism>
<dbReference type="Proteomes" id="UP000587760">
    <property type="component" value="Unassembled WGS sequence"/>
</dbReference>
<gene>
    <name evidence="11" type="ORF">HNR50_001206</name>
</gene>
<keyword evidence="7 11" id="KW-0067">ATP-binding</keyword>
<feature type="domain" description="ABC transporter" evidence="10">
    <location>
        <begin position="258"/>
        <end position="502"/>
    </location>
</feature>
<reference evidence="11 12" key="1">
    <citation type="submission" date="2020-08" db="EMBL/GenBank/DDBJ databases">
        <title>Genomic Encyclopedia of Type Strains, Phase IV (KMG-IV): sequencing the most valuable type-strain genomes for metagenomic binning, comparative biology and taxonomic classification.</title>
        <authorList>
            <person name="Goeker M."/>
        </authorList>
    </citation>
    <scope>NUCLEOTIDE SEQUENCE [LARGE SCALE GENOMIC DNA]</scope>
    <source>
        <strain evidence="11 12">DSM 2461</strain>
    </source>
</reference>
<evidence type="ECO:0000313" key="12">
    <source>
        <dbReference type="Proteomes" id="UP000587760"/>
    </source>
</evidence>
<dbReference type="EMBL" id="JACHGJ010000002">
    <property type="protein sequence ID" value="MBB6479548.1"/>
    <property type="molecule type" value="Genomic_DNA"/>
</dbReference>
<keyword evidence="4 11" id="KW-0762">Sugar transport</keyword>
<keyword evidence="2" id="KW-0813">Transport</keyword>
<comment type="subcellular location">
    <subcellularLocation>
        <location evidence="1">Cell membrane</location>
        <topology evidence="1">Peripheral membrane protein</topology>
    </subcellularLocation>
</comment>
<dbReference type="SUPFAM" id="SSF52540">
    <property type="entry name" value="P-loop containing nucleoside triphosphate hydrolases"/>
    <property type="match status" value="2"/>
</dbReference>
<dbReference type="InterPro" id="IPR003593">
    <property type="entry name" value="AAA+_ATPase"/>
</dbReference>
<dbReference type="CDD" id="cd03216">
    <property type="entry name" value="ABC_Carb_Monos_I"/>
    <property type="match status" value="1"/>
</dbReference>
<dbReference type="Gene3D" id="3.40.50.300">
    <property type="entry name" value="P-loop containing nucleotide triphosphate hydrolases"/>
    <property type="match status" value="2"/>
</dbReference>
<sequence length="510" mass="56584">MKRIEKLEMKGICKSFVGVRANRNVDLTIEKGDILGLLGENGAGKTTLMNILYGLYMPDEGQVHVNGQPLHLKSPKDSMKAGIGMIHQHFMLIQKHTVLENIALGYADAPFFFPQKYMRKRIEEYSRKFGLEVDPDKKIWELSAGEQQRVEILKALLRNADLLIMDEPTSVLTPLEADELFEILRKMIKEGHSVILISHKLEEIISICNRVMVMRKGEVTGAAEIKDVTKVDLARMMIGREISASYEKADIRPGEPVLEISSLSVNSDQGLPIVKNITMTVSRNEILGIAGVSGNGQRELVEAVTGLRRSEEGTVSLQGREVTNKSARTIHNLGINHVPEERIKFGTVANLQLFENSVLKKHHEKPFSKNMLMNYPLIKNHTDSIIEKFHVDAASINVPVKNLSGGNIQKLILGREIASEPSLLIAAHPTYGLDVGAAEYIRKELISARDRGGAVLLVSEDLEELFQVCDRIAVMFEGKIMGIVDPSNCDIDEIGLMMAGTSFEGKGETN</sequence>
<keyword evidence="6" id="KW-0547">Nucleotide-binding</keyword>
<dbReference type="PROSITE" id="PS00211">
    <property type="entry name" value="ABC_TRANSPORTER_1"/>
    <property type="match status" value="2"/>
</dbReference>
<evidence type="ECO:0000256" key="4">
    <source>
        <dbReference type="ARBA" id="ARBA00022597"/>
    </source>
</evidence>
<dbReference type="PANTHER" id="PTHR43790">
    <property type="entry name" value="CARBOHYDRATE TRANSPORT ATP-BINDING PROTEIN MG119-RELATED"/>
    <property type="match status" value="1"/>
</dbReference>
<dbReference type="FunFam" id="3.40.50.300:FF:000127">
    <property type="entry name" value="Ribose import ATP-binding protein RbsA"/>
    <property type="match status" value="1"/>
</dbReference>
<evidence type="ECO:0000256" key="1">
    <source>
        <dbReference type="ARBA" id="ARBA00004202"/>
    </source>
</evidence>
<proteinExistence type="predicted"/>
<name>A0A841RA18_9SPIO</name>